<dbReference type="PANTHER" id="PTHR30055:SF235">
    <property type="entry name" value="TRANSCRIPTIONAL REGULATORY PROTEIN"/>
    <property type="match status" value="1"/>
</dbReference>
<dbReference type="Proteomes" id="UP000521075">
    <property type="component" value="Unassembled WGS sequence"/>
</dbReference>
<name>A0A853DJE1_9MICO</name>
<dbReference type="PRINTS" id="PR00455">
    <property type="entry name" value="HTHTETR"/>
</dbReference>
<dbReference type="PROSITE" id="PS50977">
    <property type="entry name" value="HTH_TETR_2"/>
    <property type="match status" value="1"/>
</dbReference>
<dbReference type="AlphaFoldDB" id="A0A853DJE1"/>
<sequence>MNDQHEAPAAPRRRGRPPSTRAQDAIRAAASKLFAEGGFSGTSIRDIAAAASVDPAIIIRHFGSKESLFLETLSVDEGFRGLTEGPLDQLGRSILDRLITDATPEQVKVFAALMGASDRPDVRAYLERSTEQHIVQPLIARLTGDNVELRARLITAQLTGLLVNLRVAHQTHLRDYETGLVVEVYSRALQSLIDP</sequence>
<dbReference type="SUPFAM" id="SSF48498">
    <property type="entry name" value="Tetracyclin repressor-like, C-terminal domain"/>
    <property type="match status" value="1"/>
</dbReference>
<dbReference type="EMBL" id="JACCHJ010000001">
    <property type="protein sequence ID" value="NYK09196.1"/>
    <property type="molecule type" value="Genomic_DNA"/>
</dbReference>
<dbReference type="SUPFAM" id="SSF46689">
    <property type="entry name" value="Homeodomain-like"/>
    <property type="match status" value="1"/>
</dbReference>
<evidence type="ECO:0000256" key="1">
    <source>
        <dbReference type="ARBA" id="ARBA00023125"/>
    </source>
</evidence>
<dbReference type="InterPro" id="IPR050109">
    <property type="entry name" value="HTH-type_TetR-like_transc_reg"/>
</dbReference>
<keyword evidence="6" id="KW-1185">Reference proteome</keyword>
<accession>A0A853DJE1</accession>
<organism evidence="5 6">
    <name type="scientific">Leifsonia naganoensis</name>
    <dbReference type="NCBI Taxonomy" id="150025"/>
    <lineage>
        <taxon>Bacteria</taxon>
        <taxon>Bacillati</taxon>
        <taxon>Actinomycetota</taxon>
        <taxon>Actinomycetes</taxon>
        <taxon>Micrococcales</taxon>
        <taxon>Microbacteriaceae</taxon>
        <taxon>Leifsonia</taxon>
    </lineage>
</organism>
<dbReference type="Gene3D" id="1.10.357.10">
    <property type="entry name" value="Tetracycline Repressor, domain 2"/>
    <property type="match status" value="1"/>
</dbReference>
<dbReference type="RefSeq" id="WP_179700211.1">
    <property type="nucleotide sequence ID" value="NZ_BAAAHA010000004.1"/>
</dbReference>
<feature type="region of interest" description="Disordered" evidence="3">
    <location>
        <begin position="1"/>
        <end position="21"/>
    </location>
</feature>
<comment type="caution">
    <text evidence="5">The sequence shown here is derived from an EMBL/GenBank/DDBJ whole genome shotgun (WGS) entry which is preliminary data.</text>
</comment>
<dbReference type="Pfam" id="PF00440">
    <property type="entry name" value="TetR_N"/>
    <property type="match status" value="1"/>
</dbReference>
<dbReference type="InterPro" id="IPR036271">
    <property type="entry name" value="Tet_transcr_reg_TetR-rel_C_sf"/>
</dbReference>
<evidence type="ECO:0000256" key="3">
    <source>
        <dbReference type="SAM" id="MobiDB-lite"/>
    </source>
</evidence>
<gene>
    <name evidence="5" type="ORF">HNR14_001077</name>
</gene>
<feature type="domain" description="HTH tetR-type" evidence="4">
    <location>
        <begin position="20"/>
        <end position="80"/>
    </location>
</feature>
<reference evidence="5 6" key="1">
    <citation type="submission" date="2020-07" db="EMBL/GenBank/DDBJ databases">
        <title>Sequencing the genomes of 1000 actinobacteria strains.</title>
        <authorList>
            <person name="Klenk H.-P."/>
        </authorList>
    </citation>
    <scope>NUCLEOTIDE SEQUENCE [LARGE SCALE GENOMIC DNA]</scope>
    <source>
        <strain evidence="5 6">DSM 15166</strain>
    </source>
</reference>
<dbReference type="InterPro" id="IPR041678">
    <property type="entry name" value="TetR_C_16"/>
</dbReference>
<dbReference type="PANTHER" id="PTHR30055">
    <property type="entry name" value="HTH-TYPE TRANSCRIPTIONAL REGULATOR RUTR"/>
    <property type="match status" value="1"/>
</dbReference>
<evidence type="ECO:0000313" key="5">
    <source>
        <dbReference type="EMBL" id="NYK09196.1"/>
    </source>
</evidence>
<evidence type="ECO:0000259" key="4">
    <source>
        <dbReference type="PROSITE" id="PS50977"/>
    </source>
</evidence>
<dbReference type="InterPro" id="IPR001647">
    <property type="entry name" value="HTH_TetR"/>
</dbReference>
<evidence type="ECO:0000313" key="6">
    <source>
        <dbReference type="Proteomes" id="UP000521075"/>
    </source>
</evidence>
<dbReference type="Pfam" id="PF17920">
    <property type="entry name" value="TetR_C_16"/>
    <property type="match status" value="1"/>
</dbReference>
<proteinExistence type="predicted"/>
<protein>
    <submittedName>
        <fullName evidence="5">AcrR family transcriptional regulator</fullName>
    </submittedName>
</protein>
<dbReference type="GO" id="GO:0003700">
    <property type="term" value="F:DNA-binding transcription factor activity"/>
    <property type="evidence" value="ECO:0007669"/>
    <property type="project" value="TreeGrafter"/>
</dbReference>
<keyword evidence="1 2" id="KW-0238">DNA-binding</keyword>
<dbReference type="GO" id="GO:0000976">
    <property type="term" value="F:transcription cis-regulatory region binding"/>
    <property type="evidence" value="ECO:0007669"/>
    <property type="project" value="TreeGrafter"/>
</dbReference>
<dbReference type="InterPro" id="IPR009057">
    <property type="entry name" value="Homeodomain-like_sf"/>
</dbReference>
<feature type="DNA-binding region" description="H-T-H motif" evidence="2">
    <location>
        <begin position="43"/>
        <end position="62"/>
    </location>
</feature>
<evidence type="ECO:0000256" key="2">
    <source>
        <dbReference type="PROSITE-ProRule" id="PRU00335"/>
    </source>
</evidence>